<proteinExistence type="predicted"/>
<keyword evidence="1 2" id="KW-0378">Hydrolase</keyword>
<name>A0A2P5F2F0_TREOI</name>
<organism evidence="2 3">
    <name type="scientific">Trema orientale</name>
    <name type="common">Charcoal tree</name>
    <name type="synonym">Celtis orientalis</name>
    <dbReference type="NCBI Taxonomy" id="63057"/>
    <lineage>
        <taxon>Eukaryota</taxon>
        <taxon>Viridiplantae</taxon>
        <taxon>Streptophyta</taxon>
        <taxon>Embryophyta</taxon>
        <taxon>Tracheophyta</taxon>
        <taxon>Spermatophyta</taxon>
        <taxon>Magnoliopsida</taxon>
        <taxon>eudicotyledons</taxon>
        <taxon>Gunneridae</taxon>
        <taxon>Pentapetalae</taxon>
        <taxon>rosids</taxon>
        <taxon>fabids</taxon>
        <taxon>Rosales</taxon>
        <taxon>Cannabaceae</taxon>
        <taxon>Trema</taxon>
    </lineage>
</organism>
<dbReference type="InterPro" id="IPR051058">
    <property type="entry name" value="GDSL_Est/Lipase"/>
</dbReference>
<evidence type="ECO:0000313" key="3">
    <source>
        <dbReference type="Proteomes" id="UP000237000"/>
    </source>
</evidence>
<evidence type="ECO:0000313" key="2">
    <source>
        <dbReference type="EMBL" id="PON91952.1"/>
    </source>
</evidence>
<dbReference type="PANTHER" id="PTHR45648:SF174">
    <property type="entry name" value="GDSL ESTERASE_LIPASE"/>
    <property type="match status" value="1"/>
</dbReference>
<protein>
    <submittedName>
        <fullName evidence="2">SGNH hydrolase-type esterase domain containing protein</fullName>
    </submittedName>
</protein>
<dbReference type="OrthoDB" id="1467212at2759"/>
<dbReference type="Proteomes" id="UP000237000">
    <property type="component" value="Unassembled WGS sequence"/>
</dbReference>
<dbReference type="InParanoid" id="A0A2P5F2F0"/>
<dbReference type="Gene3D" id="3.40.50.1110">
    <property type="entry name" value="SGNH hydrolase"/>
    <property type="match status" value="1"/>
</dbReference>
<reference evidence="3" key="1">
    <citation type="submission" date="2016-06" db="EMBL/GenBank/DDBJ databases">
        <title>Parallel loss of symbiosis genes in relatives of nitrogen-fixing non-legume Parasponia.</title>
        <authorList>
            <person name="Van Velzen R."/>
            <person name="Holmer R."/>
            <person name="Bu F."/>
            <person name="Rutten L."/>
            <person name="Van Zeijl A."/>
            <person name="Liu W."/>
            <person name="Santuari L."/>
            <person name="Cao Q."/>
            <person name="Sharma T."/>
            <person name="Shen D."/>
            <person name="Roswanjaya Y."/>
            <person name="Wardhani T."/>
            <person name="Kalhor M.S."/>
            <person name="Jansen J."/>
            <person name="Van den Hoogen J."/>
            <person name="Gungor B."/>
            <person name="Hartog M."/>
            <person name="Hontelez J."/>
            <person name="Verver J."/>
            <person name="Yang W.-C."/>
            <person name="Schijlen E."/>
            <person name="Repin R."/>
            <person name="Schilthuizen M."/>
            <person name="Schranz E."/>
            <person name="Heidstra R."/>
            <person name="Miyata K."/>
            <person name="Fedorova E."/>
            <person name="Kohlen W."/>
            <person name="Bisseling T."/>
            <person name="Smit S."/>
            <person name="Geurts R."/>
        </authorList>
    </citation>
    <scope>NUCLEOTIDE SEQUENCE [LARGE SCALE GENOMIC DNA]</scope>
    <source>
        <strain evidence="3">cv. RG33-2</strain>
    </source>
</reference>
<sequence>MHAGFKNVKTACCGLGKLNAETPCSPTAKYCTNREQYVFWDSVHPTQHAHRIFANLMYNRTSPYTFPMNLGKLLHVE</sequence>
<dbReference type="PANTHER" id="PTHR45648">
    <property type="entry name" value="GDSL LIPASE/ACYLHYDROLASE FAMILY PROTEIN (AFU_ORTHOLOGUE AFUA_4G14700)"/>
    <property type="match status" value="1"/>
</dbReference>
<dbReference type="STRING" id="63057.A0A2P5F2F0"/>
<dbReference type="AlphaFoldDB" id="A0A2P5F2F0"/>
<comment type="caution">
    <text evidence="2">The sequence shown here is derived from an EMBL/GenBank/DDBJ whole genome shotgun (WGS) entry which is preliminary data.</text>
</comment>
<keyword evidence="3" id="KW-1185">Reference proteome</keyword>
<gene>
    <name evidence="2" type="ORF">TorRG33x02_122830</name>
</gene>
<dbReference type="InterPro" id="IPR036514">
    <property type="entry name" value="SGNH_hydro_sf"/>
</dbReference>
<dbReference type="EMBL" id="JXTC01000070">
    <property type="protein sequence ID" value="PON91952.1"/>
    <property type="molecule type" value="Genomic_DNA"/>
</dbReference>
<accession>A0A2P5F2F0</accession>
<dbReference type="GO" id="GO:0016787">
    <property type="term" value="F:hydrolase activity"/>
    <property type="evidence" value="ECO:0007669"/>
    <property type="project" value="UniProtKB-KW"/>
</dbReference>
<evidence type="ECO:0000256" key="1">
    <source>
        <dbReference type="ARBA" id="ARBA00022801"/>
    </source>
</evidence>